<organism evidence="1 2">
    <name type="scientific">Pseudonocardia broussonetiae</name>
    <dbReference type="NCBI Taxonomy" id="2736640"/>
    <lineage>
        <taxon>Bacteria</taxon>
        <taxon>Bacillati</taxon>
        <taxon>Actinomycetota</taxon>
        <taxon>Actinomycetes</taxon>
        <taxon>Pseudonocardiales</taxon>
        <taxon>Pseudonocardiaceae</taxon>
        <taxon>Pseudonocardia</taxon>
    </lineage>
</organism>
<keyword evidence="2" id="KW-1185">Reference proteome</keyword>
<evidence type="ECO:0000313" key="2">
    <source>
        <dbReference type="Proteomes" id="UP000505377"/>
    </source>
</evidence>
<evidence type="ECO:0008006" key="3">
    <source>
        <dbReference type="Google" id="ProtNLM"/>
    </source>
</evidence>
<dbReference type="KEGG" id="pbro:HOP40_16080"/>
<dbReference type="Proteomes" id="UP000505377">
    <property type="component" value="Chromosome"/>
</dbReference>
<reference evidence="1 2" key="1">
    <citation type="submission" date="2020-05" db="EMBL/GenBank/DDBJ databases">
        <authorList>
            <person name="Mo P."/>
        </authorList>
    </citation>
    <scope>NUCLEOTIDE SEQUENCE [LARGE SCALE GENOMIC DNA]</scope>
    <source>
        <strain evidence="1 2">Gen01</strain>
    </source>
</reference>
<dbReference type="AlphaFoldDB" id="A0A6M6JL33"/>
<sequence length="110" mass="10840">MHPAHRAPDPTAATALAVAAAVSAHPGVARLDGGPWGTVASHLPGRARVDGVRLGAGTEPVEIAVVARLGVPLPQLADELAAAVRGVLGPVPVDVTFSDVVAAVTAAPRA</sequence>
<evidence type="ECO:0000313" key="1">
    <source>
        <dbReference type="EMBL" id="QJY47139.1"/>
    </source>
</evidence>
<dbReference type="RefSeq" id="WP_172159399.1">
    <property type="nucleotide sequence ID" value="NZ_CP053564.1"/>
</dbReference>
<gene>
    <name evidence="1" type="ORF">HOP40_16080</name>
</gene>
<protein>
    <recommendedName>
        <fullName evidence="3">Asp23/Gls24 family envelope stress response protein</fullName>
    </recommendedName>
</protein>
<accession>A0A6M6JL33</accession>
<name>A0A6M6JL33_9PSEU</name>
<dbReference type="EMBL" id="CP053564">
    <property type="protein sequence ID" value="QJY47139.1"/>
    <property type="molecule type" value="Genomic_DNA"/>
</dbReference>
<proteinExistence type="predicted"/>